<organism evidence="1 2">
    <name type="scientific">Nesidiocoris tenuis</name>
    <dbReference type="NCBI Taxonomy" id="355587"/>
    <lineage>
        <taxon>Eukaryota</taxon>
        <taxon>Metazoa</taxon>
        <taxon>Ecdysozoa</taxon>
        <taxon>Arthropoda</taxon>
        <taxon>Hexapoda</taxon>
        <taxon>Insecta</taxon>
        <taxon>Pterygota</taxon>
        <taxon>Neoptera</taxon>
        <taxon>Paraneoptera</taxon>
        <taxon>Hemiptera</taxon>
        <taxon>Heteroptera</taxon>
        <taxon>Panheteroptera</taxon>
        <taxon>Cimicomorpha</taxon>
        <taxon>Miridae</taxon>
        <taxon>Dicyphina</taxon>
        <taxon>Nesidiocoris</taxon>
    </lineage>
</organism>
<accession>A0A6H5FWA0</accession>
<evidence type="ECO:0000313" key="1">
    <source>
        <dbReference type="EMBL" id="CAA9993463.1"/>
    </source>
</evidence>
<name>A0A6H5FWA0_9HEMI</name>
<feature type="non-terminal residue" evidence="1">
    <location>
        <position position="55"/>
    </location>
</feature>
<dbReference type="AlphaFoldDB" id="A0A6H5FWA0"/>
<proteinExistence type="predicted"/>
<reference evidence="1 2" key="1">
    <citation type="submission" date="2020-02" db="EMBL/GenBank/DDBJ databases">
        <authorList>
            <person name="Ferguson B K."/>
        </authorList>
    </citation>
    <scope>NUCLEOTIDE SEQUENCE [LARGE SCALE GENOMIC DNA]</scope>
</reference>
<dbReference type="EMBL" id="CADCXU010000480">
    <property type="protein sequence ID" value="CAA9993463.1"/>
    <property type="molecule type" value="Genomic_DNA"/>
</dbReference>
<gene>
    <name evidence="1" type="ORF">NTEN_LOCUS428</name>
</gene>
<dbReference type="OrthoDB" id="446014at2759"/>
<evidence type="ECO:0000313" key="2">
    <source>
        <dbReference type="Proteomes" id="UP000479000"/>
    </source>
</evidence>
<dbReference type="Proteomes" id="UP000479000">
    <property type="component" value="Unassembled WGS sequence"/>
</dbReference>
<keyword evidence="2" id="KW-1185">Reference proteome</keyword>
<sequence>MRGVVAGRVDVHGGSLKNKKLALQMSKRPTVVAALARVCRLFDSKKTHSRANSKD</sequence>
<protein>
    <submittedName>
        <fullName evidence="1">Uncharacterized protein</fullName>
    </submittedName>
</protein>